<dbReference type="GO" id="GO:0006357">
    <property type="term" value="P:regulation of transcription by RNA polymerase II"/>
    <property type="evidence" value="ECO:0007669"/>
    <property type="project" value="InterPro"/>
</dbReference>
<proteinExistence type="inferred from homology"/>
<comment type="similarity">
    <text evidence="2 6">Belongs to the enhancer of polycomb family.</text>
</comment>
<reference evidence="10" key="1">
    <citation type="journal article" date="2010" name="Nature">
        <title>The Amphimedon queenslandica genome and the evolution of animal complexity.</title>
        <authorList>
            <person name="Srivastava M."/>
            <person name="Simakov O."/>
            <person name="Chapman J."/>
            <person name="Fahey B."/>
            <person name="Gauthier M.E."/>
            <person name="Mitros T."/>
            <person name="Richards G.S."/>
            <person name="Conaco C."/>
            <person name="Dacre M."/>
            <person name="Hellsten U."/>
            <person name="Larroux C."/>
            <person name="Putnam N.H."/>
            <person name="Stanke M."/>
            <person name="Adamska M."/>
            <person name="Darling A."/>
            <person name="Degnan S.M."/>
            <person name="Oakley T.H."/>
            <person name="Plachetzki D.C."/>
            <person name="Zhai Y."/>
            <person name="Adamski M."/>
            <person name="Calcino A."/>
            <person name="Cummins S.F."/>
            <person name="Goodstein D.M."/>
            <person name="Harris C."/>
            <person name="Jackson D.J."/>
            <person name="Leys S.P."/>
            <person name="Shu S."/>
            <person name="Woodcroft B.J."/>
            <person name="Vervoort M."/>
            <person name="Kosik K.S."/>
            <person name="Manning G."/>
            <person name="Degnan B.M."/>
            <person name="Rokhsar D.S."/>
        </authorList>
    </citation>
    <scope>NUCLEOTIDE SEQUENCE [LARGE SCALE GENOMIC DNA]</scope>
</reference>
<evidence type="ECO:0000313" key="9">
    <source>
        <dbReference type="EnsemblMetazoa" id="Aqu2.1.28509_001"/>
    </source>
</evidence>
<keyword evidence="4 6" id="KW-0804">Transcription</keyword>
<feature type="compositionally biased region" description="Pro residues" evidence="7">
    <location>
        <begin position="709"/>
        <end position="727"/>
    </location>
</feature>
<organism evidence="9">
    <name type="scientific">Amphimedon queenslandica</name>
    <name type="common">Sponge</name>
    <dbReference type="NCBI Taxonomy" id="400682"/>
    <lineage>
        <taxon>Eukaryota</taxon>
        <taxon>Metazoa</taxon>
        <taxon>Porifera</taxon>
        <taxon>Demospongiae</taxon>
        <taxon>Heteroscleromorpha</taxon>
        <taxon>Haplosclerida</taxon>
        <taxon>Niphatidae</taxon>
        <taxon>Amphimedon</taxon>
    </lineage>
</organism>
<evidence type="ECO:0000256" key="1">
    <source>
        <dbReference type="ARBA" id="ARBA00004123"/>
    </source>
</evidence>
<evidence type="ECO:0000256" key="5">
    <source>
        <dbReference type="ARBA" id="ARBA00023242"/>
    </source>
</evidence>
<dbReference type="Pfam" id="PF10513">
    <property type="entry name" value="EPL1"/>
    <property type="match status" value="1"/>
</dbReference>
<sequence length="891" mass="98753">MSKVSFRARALDSNKPLPVYTEDELPDLAEYVPINRAVPQLPTGMEKEEEAERHLQRVINARQNFSESGKSIVIPIPEATIPVHHYPSIYTTSSTVPLYYIRVPGLGLREDIPDYDLDSEDEEWLNAQSKERPLSPTHFERMMDKLEKGSGNTVLSEHDAQFLLKDEQDLVMAVYDYWLAKRLRLGRSLIPSVRNERRDGTSSSNPYLAFRKRTEKMQTRKNRKNDEQAFTHMLKLKRDLSKAMTLVELVRDREVKKNELDHCYADIFRKRYQLEDWSGSLLSTLRPMATPTSGGRHLSVVDGHWDNKSLSLKVDGLEDPRVIGSKKKRKKKLFPMITVDSELPLTPSLPLDKIQKEQSTKFLHIDERNEVPEPDGVFTFKRKVHIHYHKNHDWISRFGNNSTYEPPPSKRMCFSRASFDGRRSGYFRRRVGRGGRILWDRMTTEDYRQCDSSIEDQSTVVEDIEPMDNNASRTDEGGANRHCFYPVSPAPGSTNFSFSYLPFIDPSTYYCPDINKGYNKFGGLQSDSETQNEVSSFSTFPTSLFALKPSRQGPAGLAGLNEKPSGSNLDKEKASPDSEKEELDKVTVPPTQLSHVGLPVQIHVGNLKHLPKKDIPTPSTSEAPPPPSLPLPPSSSSAPPLPNDTGPSSKEKSPPPLSWQSCTASSSISSLDRSLKRAGMFSRRHKALTTQMVADITSQLKAAFSVQPTPKPDPPPPLPPPPPPPVSPAATAAALLSLQQQQAPPPPPVPPPPLSTPAGPIPPVVVSCAASTVPSLSLPLVTNRTPATLTSNSTISPLPIQTNKLVSSLMLDQRTMETALAAREKALAPIVHHNSPNGSVHDLFNHAKLQAEAEKEIKHALAAGAVVNHSNTLVDGTTNSLVKLNTSSQVT</sequence>
<accession>A0A1X7ULY1</accession>
<feature type="region of interest" description="Disordered" evidence="7">
    <location>
        <begin position="610"/>
        <end position="670"/>
    </location>
</feature>
<dbReference type="KEGG" id="aqu:109582933"/>
<dbReference type="InterPro" id="IPR024943">
    <property type="entry name" value="Enhancer_polycomb"/>
</dbReference>
<comment type="subcellular location">
    <subcellularLocation>
        <location evidence="1 6">Nucleus</location>
    </subcellularLocation>
</comment>
<name>A0A1X7ULY1_AMPQE</name>
<dbReference type="AlphaFoldDB" id="A0A1X7ULY1"/>
<keyword evidence="10" id="KW-1185">Reference proteome</keyword>
<evidence type="ECO:0000256" key="6">
    <source>
        <dbReference type="RuleBase" id="RU361124"/>
    </source>
</evidence>
<dbReference type="GO" id="GO:0035267">
    <property type="term" value="C:NuA4 histone acetyltransferase complex"/>
    <property type="evidence" value="ECO:0007669"/>
    <property type="project" value="InterPro"/>
</dbReference>
<dbReference type="GO" id="GO:0005634">
    <property type="term" value="C:nucleus"/>
    <property type="evidence" value="ECO:0007669"/>
    <property type="project" value="UniProtKB-SubCell"/>
</dbReference>
<dbReference type="EnsemblMetazoa" id="XM_019998012.1">
    <property type="protein sequence ID" value="XP_019853571.1"/>
    <property type="gene ID" value="LOC109582933"/>
</dbReference>
<feature type="compositionally biased region" description="Basic and acidic residues" evidence="7">
    <location>
        <begin position="569"/>
        <end position="585"/>
    </location>
</feature>
<dbReference type="EnsemblMetazoa" id="Aqu2.1.28509_001">
    <property type="protein sequence ID" value="Aqu2.1.28509_001"/>
    <property type="gene ID" value="Aqu2.1.28509"/>
</dbReference>
<evidence type="ECO:0000256" key="2">
    <source>
        <dbReference type="ARBA" id="ARBA00008035"/>
    </source>
</evidence>
<gene>
    <name evidence="9" type="primary">109582933</name>
</gene>
<dbReference type="Proteomes" id="UP000007879">
    <property type="component" value="Unassembled WGS sequence"/>
</dbReference>
<evidence type="ECO:0000256" key="4">
    <source>
        <dbReference type="ARBA" id="ARBA00023163"/>
    </source>
</evidence>
<evidence type="ECO:0000256" key="7">
    <source>
        <dbReference type="SAM" id="MobiDB-lite"/>
    </source>
</evidence>
<dbReference type="OrthoDB" id="435275at2759"/>
<dbReference type="eggNOG" id="KOG2261">
    <property type="taxonomic scope" value="Eukaryota"/>
</dbReference>
<evidence type="ECO:0000259" key="8">
    <source>
        <dbReference type="Pfam" id="PF10513"/>
    </source>
</evidence>
<dbReference type="InterPro" id="IPR019542">
    <property type="entry name" value="Enhancer_polycomb-like_N"/>
</dbReference>
<dbReference type="InParanoid" id="A0A1X7ULY1"/>
<dbReference type="PANTHER" id="PTHR14898">
    <property type="entry name" value="ENHANCER OF POLYCOMB"/>
    <property type="match status" value="1"/>
</dbReference>
<evidence type="ECO:0000256" key="3">
    <source>
        <dbReference type="ARBA" id="ARBA00023015"/>
    </source>
</evidence>
<protein>
    <recommendedName>
        <fullName evidence="6">Enhancer of polycomb-like protein</fullName>
    </recommendedName>
</protein>
<feature type="compositionally biased region" description="Pro residues" evidence="7">
    <location>
        <begin position="623"/>
        <end position="633"/>
    </location>
</feature>
<feature type="region of interest" description="Disordered" evidence="7">
    <location>
        <begin position="548"/>
        <end position="597"/>
    </location>
</feature>
<feature type="region of interest" description="Disordered" evidence="7">
    <location>
        <begin position="705"/>
        <end position="729"/>
    </location>
</feature>
<evidence type="ECO:0000313" key="10">
    <source>
        <dbReference type="Proteomes" id="UP000007879"/>
    </source>
</evidence>
<dbReference type="STRING" id="400682.A0A1X7ULY1"/>
<feature type="domain" description="Enhancer of polycomb-like N-terminal" evidence="8">
    <location>
        <begin position="7"/>
        <end position="148"/>
    </location>
</feature>
<dbReference type="PRINTS" id="PR01217">
    <property type="entry name" value="PRICHEXTENSN"/>
</dbReference>
<keyword evidence="5 6" id="KW-0539">Nucleus</keyword>
<reference evidence="9" key="2">
    <citation type="submission" date="2017-05" db="UniProtKB">
        <authorList>
            <consortium name="EnsemblMetazoa"/>
        </authorList>
    </citation>
    <scope>IDENTIFICATION</scope>
</reference>
<keyword evidence="3 6" id="KW-0805">Transcription regulation</keyword>